<gene>
    <name evidence="3" type="ORF">IAA73_07000</name>
</gene>
<name>A0A9D9HU98_9BACT</name>
<dbReference type="Pfam" id="PF00534">
    <property type="entry name" value="Glycos_transf_1"/>
    <property type="match status" value="1"/>
</dbReference>
<dbReference type="PANTHER" id="PTHR12526">
    <property type="entry name" value="GLYCOSYLTRANSFERASE"/>
    <property type="match status" value="1"/>
</dbReference>
<dbReference type="Proteomes" id="UP000823641">
    <property type="component" value="Unassembled WGS sequence"/>
</dbReference>
<keyword evidence="1" id="KW-0472">Membrane</keyword>
<dbReference type="SUPFAM" id="SSF53756">
    <property type="entry name" value="UDP-Glycosyltransferase/glycogen phosphorylase"/>
    <property type="match status" value="1"/>
</dbReference>
<evidence type="ECO:0000256" key="1">
    <source>
        <dbReference type="SAM" id="Phobius"/>
    </source>
</evidence>
<protein>
    <submittedName>
        <fullName evidence="3">Glycosyltransferase</fullName>
    </submittedName>
</protein>
<feature type="domain" description="Glycosyl transferase family 1" evidence="2">
    <location>
        <begin position="181"/>
        <end position="317"/>
    </location>
</feature>
<dbReference type="EMBL" id="JADIMG010000068">
    <property type="protein sequence ID" value="MBO8460060.1"/>
    <property type="molecule type" value="Genomic_DNA"/>
</dbReference>
<reference evidence="3" key="1">
    <citation type="submission" date="2020-10" db="EMBL/GenBank/DDBJ databases">
        <authorList>
            <person name="Gilroy R."/>
        </authorList>
    </citation>
    <scope>NUCLEOTIDE SEQUENCE</scope>
    <source>
        <strain evidence="3">G3-3990</strain>
    </source>
</reference>
<evidence type="ECO:0000313" key="4">
    <source>
        <dbReference type="Proteomes" id="UP000823641"/>
    </source>
</evidence>
<dbReference type="AlphaFoldDB" id="A0A9D9HU98"/>
<keyword evidence="1" id="KW-0812">Transmembrane</keyword>
<keyword evidence="1" id="KW-1133">Transmembrane helix</keyword>
<evidence type="ECO:0000313" key="3">
    <source>
        <dbReference type="EMBL" id="MBO8460060.1"/>
    </source>
</evidence>
<organism evidence="3 4">
    <name type="scientific">Candidatus Gallipaludibacter merdavium</name>
    <dbReference type="NCBI Taxonomy" id="2840839"/>
    <lineage>
        <taxon>Bacteria</taxon>
        <taxon>Pseudomonadati</taxon>
        <taxon>Bacteroidota</taxon>
        <taxon>Bacteroidia</taxon>
        <taxon>Bacteroidales</taxon>
        <taxon>Candidatus Gallipaludibacter</taxon>
    </lineage>
</organism>
<dbReference type="InterPro" id="IPR001296">
    <property type="entry name" value="Glyco_trans_1"/>
</dbReference>
<proteinExistence type="predicted"/>
<dbReference type="Gene3D" id="3.40.50.2000">
    <property type="entry name" value="Glycogen Phosphorylase B"/>
    <property type="match status" value="1"/>
</dbReference>
<sequence length="336" mass="38804">MIYIVYYEWKNTAGNHAGMAYLFRYIKEQNPKTVKLIRVPHYIAKKANKYIQRIYVFLISLYIFVFSTPRTKVLFTEYLGNVSGNQTKMAYWLNKLHWRGGIYGMVHLSESHLKELYGSDEYIRKQLSLVNEIIVLGSTLSDYFKRLGYGEKIWLTYHYVDTSYYFPLDKSNKETGMLNVIAMGSLKRNHHLLYDIAKRTPDIHYTICMGQADLSLIFKDLENVILCGFMSESELLHRMQMADVSMSVMDDTVGSNVITTSMACGLPQIVSDVGSIRDYCNDDNAIFCKNVDDFVVALNRLSCDRILLRSMSIAARNKAMDIDIKSFNKLFVGRFL</sequence>
<feature type="transmembrane region" description="Helical" evidence="1">
    <location>
        <begin position="50"/>
        <end position="67"/>
    </location>
</feature>
<evidence type="ECO:0000259" key="2">
    <source>
        <dbReference type="Pfam" id="PF00534"/>
    </source>
</evidence>
<accession>A0A9D9HU98</accession>
<reference evidence="3" key="2">
    <citation type="journal article" date="2021" name="PeerJ">
        <title>Extensive microbial diversity within the chicken gut microbiome revealed by metagenomics and culture.</title>
        <authorList>
            <person name="Gilroy R."/>
            <person name="Ravi A."/>
            <person name="Getino M."/>
            <person name="Pursley I."/>
            <person name="Horton D.L."/>
            <person name="Alikhan N.F."/>
            <person name="Baker D."/>
            <person name="Gharbi K."/>
            <person name="Hall N."/>
            <person name="Watson M."/>
            <person name="Adriaenssens E.M."/>
            <person name="Foster-Nyarko E."/>
            <person name="Jarju S."/>
            <person name="Secka A."/>
            <person name="Antonio M."/>
            <person name="Oren A."/>
            <person name="Chaudhuri R.R."/>
            <person name="La Ragione R."/>
            <person name="Hildebrand F."/>
            <person name="Pallen M.J."/>
        </authorList>
    </citation>
    <scope>NUCLEOTIDE SEQUENCE</scope>
    <source>
        <strain evidence="3">G3-3990</strain>
    </source>
</reference>
<comment type="caution">
    <text evidence="3">The sequence shown here is derived from an EMBL/GenBank/DDBJ whole genome shotgun (WGS) entry which is preliminary data.</text>
</comment>